<evidence type="ECO:0000313" key="3">
    <source>
        <dbReference type="EMBL" id="NGY05442.1"/>
    </source>
</evidence>
<evidence type="ECO:0000259" key="2">
    <source>
        <dbReference type="Pfam" id="PF14347"/>
    </source>
</evidence>
<dbReference type="Pfam" id="PF14347">
    <property type="entry name" value="DUF4399"/>
    <property type="match status" value="1"/>
</dbReference>
<feature type="signal peptide" evidence="1">
    <location>
        <begin position="1"/>
        <end position="20"/>
    </location>
</feature>
<feature type="domain" description="DUF4399" evidence="2">
    <location>
        <begin position="71"/>
        <end position="161"/>
    </location>
</feature>
<evidence type="ECO:0000313" key="4">
    <source>
        <dbReference type="Proteomes" id="UP000472676"/>
    </source>
</evidence>
<dbReference type="RefSeq" id="WP_166256918.1">
    <property type="nucleotide sequence ID" value="NZ_JAAMOW010000005.1"/>
</dbReference>
<feature type="chain" id="PRO_5026810671" evidence="1">
    <location>
        <begin position="21"/>
        <end position="161"/>
    </location>
</feature>
<dbReference type="AlphaFoldDB" id="A0A6M2BS38"/>
<reference evidence="3 4" key="1">
    <citation type="journal article" date="2014" name="Int. J. Syst. Evol. Microbiol.">
        <title>Solimonas terrae sp. nov., isolated from soil.</title>
        <authorList>
            <person name="Kim S.J."/>
            <person name="Moon J.Y."/>
            <person name="Weon H.Y."/>
            <person name="Ahn J.H."/>
            <person name="Chen W.M."/>
            <person name="Kwon S.W."/>
        </authorList>
    </citation>
    <scope>NUCLEOTIDE SEQUENCE [LARGE SCALE GENOMIC DNA]</scope>
    <source>
        <strain evidence="3 4">KIS83-12</strain>
    </source>
</reference>
<sequence length="161" mass="17072">MKRLLALAALASLAAAPVHADTWKDLKNSAKQQASDKAAEQMGIATPAPANAKVYIIEPKDGATVSSPVKVVFGLSGAGVSPAGYNKEGTGHHHLLIDNPTIDYTQALPATDQIKHFGGGQTETMLDLKPGKHTLQLLFADWKHQPFNPSVQSDVITITVK</sequence>
<evidence type="ECO:0000256" key="1">
    <source>
        <dbReference type="SAM" id="SignalP"/>
    </source>
</evidence>
<comment type="caution">
    <text evidence="3">The sequence shown here is derived from an EMBL/GenBank/DDBJ whole genome shotgun (WGS) entry which is preliminary data.</text>
</comment>
<keyword evidence="4" id="KW-1185">Reference proteome</keyword>
<protein>
    <submittedName>
        <fullName evidence="3">DUF4399 domain-containing protein</fullName>
    </submittedName>
</protein>
<keyword evidence="1" id="KW-0732">Signal</keyword>
<organism evidence="3 4">
    <name type="scientific">Solimonas terrae</name>
    <dbReference type="NCBI Taxonomy" id="1396819"/>
    <lineage>
        <taxon>Bacteria</taxon>
        <taxon>Pseudomonadati</taxon>
        <taxon>Pseudomonadota</taxon>
        <taxon>Gammaproteobacteria</taxon>
        <taxon>Nevskiales</taxon>
        <taxon>Nevskiaceae</taxon>
        <taxon>Solimonas</taxon>
    </lineage>
</organism>
<dbReference type="EMBL" id="JAAMOW010000005">
    <property type="protein sequence ID" value="NGY05442.1"/>
    <property type="molecule type" value="Genomic_DNA"/>
</dbReference>
<gene>
    <name evidence="3" type="ORF">G7Y85_11730</name>
</gene>
<dbReference type="Proteomes" id="UP000472676">
    <property type="component" value="Unassembled WGS sequence"/>
</dbReference>
<proteinExistence type="predicted"/>
<name>A0A6M2BS38_9GAMM</name>
<dbReference type="InterPro" id="IPR025512">
    <property type="entry name" value="DUF4399"/>
</dbReference>
<accession>A0A6M2BS38</accession>